<dbReference type="InParanoid" id="A0A078A3W7"/>
<evidence type="ECO:0000313" key="2">
    <source>
        <dbReference type="EMBL" id="CDW76564.1"/>
    </source>
</evidence>
<evidence type="ECO:0000256" key="1">
    <source>
        <dbReference type="SAM" id="MobiDB-lite"/>
    </source>
</evidence>
<name>A0A078A3W7_STYLE</name>
<dbReference type="EMBL" id="CCKQ01005354">
    <property type="protein sequence ID" value="CDW76564.1"/>
    <property type="molecule type" value="Genomic_DNA"/>
</dbReference>
<sequence length="169" mass="20469">MTENIVEKSFDFLKTKYQEIHYPTQFQHQQEMNKHQVSQNQPNLREEFEQFKNSGFCKLQCYDDFVCHTLFNNYSAIVEQWLNQPKANTSQRNSQNPEQELFQQLPQKRNSQTDQKQLETGRMLQQNDFKYADDIVNDELFDKLNQNQYLKRLCRSMFEAGYNFKKLQQ</sequence>
<gene>
    <name evidence="2" type="primary">Contig12235.g13074</name>
    <name evidence="2" type="ORF">STYLEM_5524</name>
</gene>
<accession>A0A078A3W7</accession>
<dbReference type="Proteomes" id="UP000039865">
    <property type="component" value="Unassembled WGS sequence"/>
</dbReference>
<dbReference type="AlphaFoldDB" id="A0A078A3W7"/>
<proteinExistence type="predicted"/>
<organism evidence="2 3">
    <name type="scientific">Stylonychia lemnae</name>
    <name type="common">Ciliate</name>
    <dbReference type="NCBI Taxonomy" id="5949"/>
    <lineage>
        <taxon>Eukaryota</taxon>
        <taxon>Sar</taxon>
        <taxon>Alveolata</taxon>
        <taxon>Ciliophora</taxon>
        <taxon>Intramacronucleata</taxon>
        <taxon>Spirotrichea</taxon>
        <taxon>Stichotrichia</taxon>
        <taxon>Sporadotrichida</taxon>
        <taxon>Oxytrichidae</taxon>
        <taxon>Stylonychinae</taxon>
        <taxon>Stylonychia</taxon>
    </lineage>
</organism>
<keyword evidence="3" id="KW-1185">Reference proteome</keyword>
<reference evidence="2 3" key="1">
    <citation type="submission" date="2014-06" db="EMBL/GenBank/DDBJ databases">
        <authorList>
            <person name="Swart Estienne"/>
        </authorList>
    </citation>
    <scope>NUCLEOTIDE SEQUENCE [LARGE SCALE GENOMIC DNA]</scope>
    <source>
        <strain evidence="2 3">130c</strain>
    </source>
</reference>
<feature type="compositionally biased region" description="Polar residues" evidence="1">
    <location>
        <begin position="87"/>
        <end position="115"/>
    </location>
</feature>
<feature type="region of interest" description="Disordered" evidence="1">
    <location>
        <begin position="87"/>
        <end position="122"/>
    </location>
</feature>
<protein>
    <submittedName>
        <fullName evidence="2">Uncharacterized protein</fullName>
    </submittedName>
</protein>
<evidence type="ECO:0000313" key="3">
    <source>
        <dbReference type="Proteomes" id="UP000039865"/>
    </source>
</evidence>